<gene>
    <name evidence="3" type="ORF">BSL78_28190</name>
</gene>
<evidence type="ECO:0000256" key="2">
    <source>
        <dbReference type="SAM" id="SignalP"/>
    </source>
</evidence>
<sequence length="278" mass="30627">MVLSLLVLSCSGGSEGWHIFYHFVGAIPGSTDPEKMLRRLLRELKICNDSNMPKNLEAAAQLVSSVLSNLNTRPTIMIIDALNQAIVTEMLGQYNKRLDAEQMSSLLSKNSSQNPLWLAIACEELRVYGEFSKVTDKINSLQDGLLNLLAQVFDRFEEENGGNLLTATLCLLEASQTGLLEVELLSILGDEDNLMPSSESSRQQGESKAVRRKYFNHESDDANSEASVASGTRNSPTILKKSQISNAKWSVTCMFKNELHKGIYLSADSGSPVNVEHN</sequence>
<dbReference type="Proteomes" id="UP000230750">
    <property type="component" value="Unassembled WGS sequence"/>
</dbReference>
<name>A0A2G8JGW7_STIJA</name>
<evidence type="ECO:0000313" key="3">
    <source>
        <dbReference type="EMBL" id="PIK34982.1"/>
    </source>
</evidence>
<proteinExistence type="predicted"/>
<evidence type="ECO:0000313" key="4">
    <source>
        <dbReference type="Proteomes" id="UP000230750"/>
    </source>
</evidence>
<evidence type="ECO:0000256" key="1">
    <source>
        <dbReference type="ARBA" id="ARBA00022737"/>
    </source>
</evidence>
<feature type="chain" id="PRO_5013768850" evidence="2">
    <location>
        <begin position="17"/>
        <end position="278"/>
    </location>
</feature>
<keyword evidence="1" id="KW-0677">Repeat</keyword>
<dbReference type="GO" id="GO:0080008">
    <property type="term" value="C:Cul4-RING E3 ubiquitin ligase complex"/>
    <property type="evidence" value="ECO:0007669"/>
    <property type="project" value="TreeGrafter"/>
</dbReference>
<dbReference type="OrthoDB" id="2325716at2759"/>
<organism evidence="3 4">
    <name type="scientific">Stichopus japonicus</name>
    <name type="common">Sea cucumber</name>
    <dbReference type="NCBI Taxonomy" id="307972"/>
    <lineage>
        <taxon>Eukaryota</taxon>
        <taxon>Metazoa</taxon>
        <taxon>Echinodermata</taxon>
        <taxon>Eleutherozoa</taxon>
        <taxon>Echinozoa</taxon>
        <taxon>Holothuroidea</taxon>
        <taxon>Aspidochirotacea</taxon>
        <taxon>Aspidochirotida</taxon>
        <taxon>Stichopodidae</taxon>
        <taxon>Apostichopus</taxon>
    </lineage>
</organism>
<keyword evidence="4" id="KW-1185">Reference proteome</keyword>
<dbReference type="PANTHER" id="PTHR19860:SF14">
    <property type="entry name" value="DUF4062 DOMAIN-CONTAINING PROTEIN"/>
    <property type="match status" value="1"/>
</dbReference>
<dbReference type="AlphaFoldDB" id="A0A2G8JGW7"/>
<feature type="signal peptide" evidence="2">
    <location>
        <begin position="1"/>
        <end position="16"/>
    </location>
</feature>
<dbReference type="STRING" id="307972.A0A2G8JGW7"/>
<dbReference type="EMBL" id="MRZV01002021">
    <property type="protein sequence ID" value="PIK34982.1"/>
    <property type="molecule type" value="Genomic_DNA"/>
</dbReference>
<protein>
    <submittedName>
        <fullName evidence="3">Putative telomerase protein component 1</fullName>
    </submittedName>
</protein>
<accession>A0A2G8JGW7</accession>
<comment type="caution">
    <text evidence="3">The sequence shown here is derived from an EMBL/GenBank/DDBJ whole genome shotgun (WGS) entry which is preliminary data.</text>
</comment>
<reference evidence="3 4" key="1">
    <citation type="journal article" date="2017" name="PLoS Biol.">
        <title>The sea cucumber genome provides insights into morphological evolution and visceral regeneration.</title>
        <authorList>
            <person name="Zhang X."/>
            <person name="Sun L."/>
            <person name="Yuan J."/>
            <person name="Sun Y."/>
            <person name="Gao Y."/>
            <person name="Zhang L."/>
            <person name="Li S."/>
            <person name="Dai H."/>
            <person name="Hamel J.F."/>
            <person name="Liu C."/>
            <person name="Yu Y."/>
            <person name="Liu S."/>
            <person name="Lin W."/>
            <person name="Guo K."/>
            <person name="Jin S."/>
            <person name="Xu P."/>
            <person name="Storey K.B."/>
            <person name="Huan P."/>
            <person name="Zhang T."/>
            <person name="Zhou Y."/>
            <person name="Zhang J."/>
            <person name="Lin C."/>
            <person name="Li X."/>
            <person name="Xing L."/>
            <person name="Huo D."/>
            <person name="Sun M."/>
            <person name="Wang L."/>
            <person name="Mercier A."/>
            <person name="Li F."/>
            <person name="Yang H."/>
            <person name="Xiang J."/>
        </authorList>
    </citation>
    <scope>NUCLEOTIDE SEQUENCE [LARGE SCALE GENOMIC DNA]</scope>
    <source>
        <strain evidence="3">Shaxun</strain>
        <tissue evidence="3">Muscle</tissue>
    </source>
</reference>
<dbReference type="InterPro" id="IPR051191">
    <property type="entry name" value="DCAF12"/>
</dbReference>
<keyword evidence="2" id="KW-0732">Signal</keyword>
<dbReference type="PANTHER" id="PTHR19860">
    <property type="entry name" value="DDB1- AND CUL4-ASSOCIATED FACTOR 12-RELATED"/>
    <property type="match status" value="1"/>
</dbReference>